<protein>
    <submittedName>
        <fullName evidence="1">Uncharacterized protein</fullName>
    </submittedName>
</protein>
<name>A0A1C3P0M1_9ACTN</name>
<evidence type="ECO:0000313" key="2">
    <source>
        <dbReference type="Proteomes" id="UP000199013"/>
    </source>
</evidence>
<sequence>MDLRGDAGGRIALLHHDRPGVLSGRFATHPGNFMPMRTDPGYPLRAGHNLSVTIDTRGTRHTHSTIDLADFDHPGFRLVLHLRFPSARGFVRQPDGHRRILEESDGSWAEVHPAGAPDGPHPVRYAGPRNLWTTVEDAYRGWTSAGRPGPDRLGLTVTTDQHQLWTDSPETIIVQHPTP</sequence>
<proteinExistence type="predicted"/>
<gene>
    <name evidence="1" type="ORF">FDG2_3748</name>
</gene>
<keyword evidence="2" id="KW-1185">Reference proteome</keyword>
<accession>A0A1C3P0M1</accession>
<dbReference type="AlphaFoldDB" id="A0A1C3P0M1"/>
<dbReference type="Proteomes" id="UP000199013">
    <property type="component" value="Unassembled WGS sequence"/>
</dbReference>
<organism evidence="1 2">
    <name type="scientific">Candidatus Protofrankia californiensis</name>
    <dbReference type="NCBI Taxonomy" id="1839754"/>
    <lineage>
        <taxon>Bacteria</taxon>
        <taxon>Bacillati</taxon>
        <taxon>Actinomycetota</taxon>
        <taxon>Actinomycetes</taxon>
        <taxon>Frankiales</taxon>
        <taxon>Frankiaceae</taxon>
        <taxon>Protofrankia</taxon>
    </lineage>
</organism>
<dbReference type="EMBL" id="FLUV01001571">
    <property type="protein sequence ID" value="SBW23353.1"/>
    <property type="molecule type" value="Genomic_DNA"/>
</dbReference>
<evidence type="ECO:0000313" key="1">
    <source>
        <dbReference type="EMBL" id="SBW23353.1"/>
    </source>
</evidence>
<reference evidence="2" key="1">
    <citation type="submission" date="2016-02" db="EMBL/GenBank/DDBJ databases">
        <authorList>
            <person name="Wibberg D."/>
        </authorList>
    </citation>
    <scope>NUCLEOTIDE SEQUENCE [LARGE SCALE GENOMIC DNA]</scope>
</reference>